<sequence>MSRSRVSPLDADVALGQLVSPDVLAQDPGDERVVVPSASNFALQLFDGRQMQVAVQEVALTKPEGASTQSPDVEVLGQATTPEGGTGSVTLSFVPGATGYELFGGVQETSNPSVIIKPDENKDNTYSIEETNLAYEPAQKMTEPEAEAPTQEDISASEELSAAEPDTAKEASASAAQGLTTIDVLVGFANNFQSVGAVESYIASQIAFMNQALLNSGVTLRVRVMKISYVNYTQSWNNIVTDVDNLRNGAGDLWRLKAERDAIGADLVTMIVPNATNACGVAGRPTSVYGARESGAYSVTATAPYCYRKFTLAHELGHSLGLSHNPEVPAAAPPVFPYSHGSATPGVARDIMGYECWSGGVDTCPVRLQYSNPWINYLGTGVASGEPAYRNGARALNEMAATIASYRQRVLAWDVPTSHKFFTEINWMLVKGYSTGFADGTYRPNDSVSREAMAAFLYRYAGSPKYNPPARSPFRDVPKGYKFYKQITWLNSKGITTGYKDGTFRPGDSISRQAMAAFFYRFAGSPKYTAPAKARFSDVRRSAPFYKEISWLNSTGITTGYAGGVFRPTYPVTRGAMAAFIYRYDRKF</sequence>
<dbReference type="Pfam" id="PF13582">
    <property type="entry name" value="Reprolysin_3"/>
    <property type="match status" value="1"/>
</dbReference>
<organism evidence="3 4">
    <name type="scientific">Leucobacter viscericola</name>
    <dbReference type="NCBI Taxonomy" id="2714935"/>
    <lineage>
        <taxon>Bacteria</taxon>
        <taxon>Bacillati</taxon>
        <taxon>Actinomycetota</taxon>
        <taxon>Actinomycetes</taxon>
        <taxon>Micrococcales</taxon>
        <taxon>Microbacteriaceae</taxon>
        <taxon>Leucobacter</taxon>
    </lineage>
</organism>
<dbReference type="InterPro" id="IPR051465">
    <property type="entry name" value="Cell_Envelope_Struct_Comp"/>
</dbReference>
<accession>A0A6G7XBR6</accession>
<dbReference type="EMBL" id="CP049863">
    <property type="protein sequence ID" value="QIK61942.1"/>
    <property type="molecule type" value="Genomic_DNA"/>
</dbReference>
<evidence type="ECO:0000256" key="1">
    <source>
        <dbReference type="SAM" id="MobiDB-lite"/>
    </source>
</evidence>
<dbReference type="AlphaFoldDB" id="A0A6G7XBR6"/>
<dbReference type="PANTHER" id="PTHR43308">
    <property type="entry name" value="OUTER MEMBRANE PROTEIN ALPHA-RELATED"/>
    <property type="match status" value="1"/>
</dbReference>
<reference evidence="3 4" key="1">
    <citation type="submission" date="2020-03" db="EMBL/GenBank/DDBJ databases">
        <title>Leucobacter sp. nov., isolated from beetles.</title>
        <authorList>
            <person name="Hyun D.-W."/>
            <person name="Bae J.-W."/>
        </authorList>
    </citation>
    <scope>NUCLEOTIDE SEQUENCE [LARGE SCALE GENOMIC DNA]</scope>
    <source>
        <strain evidence="3 4">HDW9C</strain>
    </source>
</reference>
<dbReference type="Gene3D" id="3.40.390.10">
    <property type="entry name" value="Collagenase (Catalytic Domain)"/>
    <property type="match status" value="1"/>
</dbReference>
<name>A0A6G7XBR6_9MICO</name>
<evidence type="ECO:0000313" key="4">
    <source>
        <dbReference type="Proteomes" id="UP000502677"/>
    </source>
</evidence>
<feature type="domain" description="SLH" evidence="2">
    <location>
        <begin position="470"/>
        <end position="533"/>
    </location>
</feature>
<dbReference type="InterPro" id="IPR001119">
    <property type="entry name" value="SLH_dom"/>
</dbReference>
<feature type="domain" description="SLH" evidence="2">
    <location>
        <begin position="536"/>
        <end position="588"/>
    </location>
</feature>
<dbReference type="InterPro" id="IPR024079">
    <property type="entry name" value="MetalloPept_cat_dom_sf"/>
</dbReference>
<gene>
    <name evidence="3" type="ORF">G7068_00980</name>
</gene>
<dbReference type="PROSITE" id="PS51272">
    <property type="entry name" value="SLH"/>
    <property type="match status" value="3"/>
</dbReference>
<evidence type="ECO:0000259" key="2">
    <source>
        <dbReference type="PROSITE" id="PS51272"/>
    </source>
</evidence>
<feature type="region of interest" description="Disordered" evidence="1">
    <location>
        <begin position="136"/>
        <end position="174"/>
    </location>
</feature>
<feature type="domain" description="SLH" evidence="2">
    <location>
        <begin position="408"/>
        <end position="469"/>
    </location>
</feature>
<dbReference type="Pfam" id="PF00395">
    <property type="entry name" value="SLH"/>
    <property type="match status" value="3"/>
</dbReference>
<dbReference type="KEGG" id="lvi:G7068_00980"/>
<protein>
    <recommendedName>
        <fullName evidence="2">SLH domain-containing protein</fullName>
    </recommendedName>
</protein>
<evidence type="ECO:0000313" key="3">
    <source>
        <dbReference type="EMBL" id="QIK61942.1"/>
    </source>
</evidence>
<dbReference type="GO" id="GO:0008237">
    <property type="term" value="F:metallopeptidase activity"/>
    <property type="evidence" value="ECO:0007669"/>
    <property type="project" value="InterPro"/>
</dbReference>
<dbReference type="Proteomes" id="UP000502677">
    <property type="component" value="Chromosome"/>
</dbReference>
<dbReference type="SUPFAM" id="SSF55486">
    <property type="entry name" value="Metalloproteases ('zincins'), catalytic domain"/>
    <property type="match status" value="1"/>
</dbReference>
<proteinExistence type="predicted"/>
<keyword evidence="4" id="KW-1185">Reference proteome</keyword>
<dbReference type="RefSeq" id="WP_166287618.1">
    <property type="nucleotide sequence ID" value="NZ_CP049863.1"/>
</dbReference>